<keyword evidence="2" id="KW-1185">Reference proteome</keyword>
<dbReference type="AlphaFoldDB" id="A0AA39JV76"/>
<proteinExistence type="predicted"/>
<gene>
    <name evidence="1" type="ORF">EV420DRAFT_1622243</name>
</gene>
<accession>A0AA39JV76</accession>
<comment type="caution">
    <text evidence="1">The sequence shown here is derived from an EMBL/GenBank/DDBJ whole genome shotgun (WGS) entry which is preliminary data.</text>
</comment>
<organism evidence="1 2">
    <name type="scientific">Armillaria tabescens</name>
    <name type="common">Ringless honey mushroom</name>
    <name type="synonym">Agaricus tabescens</name>
    <dbReference type="NCBI Taxonomy" id="1929756"/>
    <lineage>
        <taxon>Eukaryota</taxon>
        <taxon>Fungi</taxon>
        <taxon>Dikarya</taxon>
        <taxon>Basidiomycota</taxon>
        <taxon>Agaricomycotina</taxon>
        <taxon>Agaricomycetes</taxon>
        <taxon>Agaricomycetidae</taxon>
        <taxon>Agaricales</taxon>
        <taxon>Marasmiineae</taxon>
        <taxon>Physalacriaceae</taxon>
        <taxon>Desarmillaria</taxon>
    </lineage>
</organism>
<sequence>MPLPAYIPTLWAFSTGNYIQVDNVFCSDELLPAFIKCTVDHAMQPPRTDHFPIISIIDITPPCNDFEPCRNFRKVEWPKFHETLETRLKDLPSPCEIRTKQQMYETLNRLDTIHVPWTKPSPYVKSLRKRLRQEEKRKLHNTYAEACWMEWLENAQSRSIWDVCSFISQPMSDGGRSRVPDLVVKREGQPIRRV</sequence>
<dbReference type="InterPro" id="IPR036691">
    <property type="entry name" value="Endo/exonu/phosph_ase_sf"/>
</dbReference>
<evidence type="ECO:0000313" key="2">
    <source>
        <dbReference type="Proteomes" id="UP001175211"/>
    </source>
</evidence>
<dbReference type="RefSeq" id="XP_060326590.1">
    <property type="nucleotide sequence ID" value="XM_060475787.1"/>
</dbReference>
<name>A0AA39JV76_ARMTA</name>
<evidence type="ECO:0008006" key="3">
    <source>
        <dbReference type="Google" id="ProtNLM"/>
    </source>
</evidence>
<dbReference type="Proteomes" id="UP001175211">
    <property type="component" value="Unassembled WGS sequence"/>
</dbReference>
<dbReference type="GeneID" id="85359335"/>
<evidence type="ECO:0000313" key="1">
    <source>
        <dbReference type="EMBL" id="KAK0448485.1"/>
    </source>
</evidence>
<protein>
    <recommendedName>
        <fullName evidence="3">Endonuclease/exonuclease/phosphatase domain-containing protein</fullName>
    </recommendedName>
</protein>
<dbReference type="SUPFAM" id="SSF56219">
    <property type="entry name" value="DNase I-like"/>
    <property type="match status" value="1"/>
</dbReference>
<dbReference type="EMBL" id="JAUEPS010000041">
    <property type="protein sequence ID" value="KAK0448485.1"/>
    <property type="molecule type" value="Genomic_DNA"/>
</dbReference>
<reference evidence="1" key="1">
    <citation type="submission" date="2023-06" db="EMBL/GenBank/DDBJ databases">
        <authorList>
            <consortium name="Lawrence Berkeley National Laboratory"/>
            <person name="Ahrendt S."/>
            <person name="Sahu N."/>
            <person name="Indic B."/>
            <person name="Wong-Bajracharya J."/>
            <person name="Merenyi Z."/>
            <person name="Ke H.-M."/>
            <person name="Monk M."/>
            <person name="Kocsube S."/>
            <person name="Drula E."/>
            <person name="Lipzen A."/>
            <person name="Balint B."/>
            <person name="Henrissat B."/>
            <person name="Andreopoulos B."/>
            <person name="Martin F.M."/>
            <person name="Harder C.B."/>
            <person name="Rigling D."/>
            <person name="Ford K.L."/>
            <person name="Foster G.D."/>
            <person name="Pangilinan J."/>
            <person name="Papanicolaou A."/>
            <person name="Barry K."/>
            <person name="LaButti K."/>
            <person name="Viragh M."/>
            <person name="Koriabine M."/>
            <person name="Yan M."/>
            <person name="Riley R."/>
            <person name="Champramary S."/>
            <person name="Plett K.L."/>
            <person name="Tsai I.J."/>
            <person name="Slot J."/>
            <person name="Sipos G."/>
            <person name="Plett J."/>
            <person name="Nagy L.G."/>
            <person name="Grigoriev I.V."/>
        </authorList>
    </citation>
    <scope>NUCLEOTIDE SEQUENCE</scope>
    <source>
        <strain evidence="1">CCBAS 213</strain>
    </source>
</reference>